<keyword evidence="2" id="KW-1185">Reference proteome</keyword>
<evidence type="ECO:0000313" key="2">
    <source>
        <dbReference type="Proteomes" id="UP001244341"/>
    </source>
</evidence>
<protein>
    <submittedName>
        <fullName evidence="1">Uncharacterized protein</fullName>
    </submittedName>
</protein>
<dbReference type="EMBL" id="CP126209">
    <property type="protein sequence ID" value="WIA10724.1"/>
    <property type="molecule type" value="Genomic_DNA"/>
</dbReference>
<evidence type="ECO:0000313" key="1">
    <source>
        <dbReference type="EMBL" id="WIA10724.1"/>
    </source>
</evidence>
<reference evidence="1 2" key="1">
    <citation type="submission" date="2023-05" db="EMBL/GenBank/DDBJ databases">
        <title>A 100% complete, gapless, phased diploid assembly of the Scenedesmus obliquus UTEX 3031 genome.</title>
        <authorList>
            <person name="Biondi T.C."/>
            <person name="Hanschen E.R."/>
            <person name="Kwon T."/>
            <person name="Eng W."/>
            <person name="Kruse C.P.S."/>
            <person name="Koehler S.I."/>
            <person name="Kunde Y."/>
            <person name="Gleasner C.D."/>
            <person name="You Mak K.T."/>
            <person name="Polle J."/>
            <person name="Hovde B.T."/>
            <person name="Starkenburg S.R."/>
        </authorList>
    </citation>
    <scope>NUCLEOTIDE SEQUENCE [LARGE SCALE GENOMIC DNA]</scope>
    <source>
        <strain evidence="1 2">DOE0152z</strain>
    </source>
</reference>
<gene>
    <name evidence="1" type="ORF">OEZ85_010898</name>
</gene>
<organism evidence="1 2">
    <name type="scientific">Tetradesmus obliquus</name>
    <name type="common">Green alga</name>
    <name type="synonym">Acutodesmus obliquus</name>
    <dbReference type="NCBI Taxonomy" id="3088"/>
    <lineage>
        <taxon>Eukaryota</taxon>
        <taxon>Viridiplantae</taxon>
        <taxon>Chlorophyta</taxon>
        <taxon>core chlorophytes</taxon>
        <taxon>Chlorophyceae</taxon>
        <taxon>CS clade</taxon>
        <taxon>Sphaeropleales</taxon>
        <taxon>Scenedesmaceae</taxon>
        <taxon>Tetradesmus</taxon>
    </lineage>
</organism>
<dbReference type="Proteomes" id="UP001244341">
    <property type="component" value="Chromosome 2b"/>
</dbReference>
<accession>A0ABY8TNM9</accession>
<sequence>MAAGGGKASVAAAASAGTVPEAADVPPGSVYMQWYRQDCCWQVPGSWRSDGMLPSSSSSQTITQAMLDDLPGIPTYASCLFVVHAPAAAAAAAAAASPSAAGAAGVAGSGQLMQPRLLAGELVVSLERLKRVQLQVKALRQRLESPGRATDLFAMPPPSSSELAAAKHCLEGLLSQTDEEDMGPAPAELPAAATAAVLQTVSPAAGAGAGLAAAAGATKAGGAAAAAAGKAAADGAAGGTAAAQGSAAAADGGGLDWRSVATWVKLEALLDEEDGLQGAEGALAAWLAQLLPQVVHK</sequence>
<name>A0ABY8TNM9_TETOB</name>
<proteinExistence type="predicted"/>